<sequence>MIKRKIGGRRFMPKRKEKMTRKKKGWIIGGSFAAILIVLGLIWARLQQISQTSSNNVGYQTVKVKEGTIASSTLLSGTVKSESEQYVYYDSNKGTNPKVMVSAGDQVTAGQQLVQYDNSTAQAAYDQAVRNLDKVNRQITNYKTYGTLPSQDSSYDSGSNVGNSSSNSGSGNSNSFNSGYNMNNTNALGSSSAAAITPVNSVSSDQQLQDLYDAQANAQDEVNKAQKALDDTSVNSEVTGTVAEVNNDVDPSGKTSKALVHITSEGKLQIQGTLTEYDLANIKVGQEVSIKSKVYGNKKWSGKISYISNYPNQDQSSQSQAADSSGSGSSSNSAAYNYKVDLTSDIGDLKQGFTVSVEVVNGNKSLVIPNSALVTKDNKNYVWVYDKTNSKVLKKEVAVGNADAKSQEISSGLDKGQTIISNPDKNLKEGKKIEKPSSKANEKR</sequence>
<feature type="coiled-coil region" evidence="3">
    <location>
        <begin position="208"/>
        <end position="235"/>
    </location>
</feature>
<evidence type="ECO:0000259" key="5">
    <source>
        <dbReference type="Pfam" id="PF25984"/>
    </source>
</evidence>
<evidence type="ECO:0000313" key="9">
    <source>
        <dbReference type="Proteomes" id="UP000002512"/>
    </source>
</evidence>
<dbReference type="InterPro" id="IPR050465">
    <property type="entry name" value="UPF0194_transport"/>
</dbReference>
<dbReference type="PANTHER" id="PTHR32347">
    <property type="entry name" value="EFFLUX SYSTEM COMPONENT YKNX-RELATED"/>
    <property type="match status" value="1"/>
</dbReference>
<dbReference type="Proteomes" id="UP000002512">
    <property type="component" value="Chromosome"/>
</dbReference>
<feature type="region of interest" description="Disordered" evidence="4">
    <location>
        <begin position="143"/>
        <end position="177"/>
    </location>
</feature>
<evidence type="ECO:0000259" key="6">
    <source>
        <dbReference type="Pfam" id="PF25989"/>
    </source>
</evidence>
<dbReference type="InterPro" id="IPR058636">
    <property type="entry name" value="Beta-barrel_YknX"/>
</dbReference>
<dbReference type="EMBL" id="AE014133">
    <property type="protein sequence ID" value="AAN58577.1"/>
    <property type="molecule type" value="Genomic_DNA"/>
</dbReference>
<dbReference type="Pfam" id="PF25989">
    <property type="entry name" value="YknX_C"/>
    <property type="match status" value="1"/>
</dbReference>
<gene>
    <name evidence="8" type="ordered locus">SMU_862</name>
</gene>
<dbReference type="AlphaFoldDB" id="Q8DUP2"/>
<dbReference type="PhylomeDB" id="Q8DUP2"/>
<dbReference type="Pfam" id="PF25990">
    <property type="entry name" value="Beta-barrel_YknX"/>
    <property type="match status" value="1"/>
</dbReference>
<dbReference type="InterPro" id="IPR058639">
    <property type="entry name" value="BSH_YknX-like"/>
</dbReference>
<dbReference type="Pfam" id="PF25984">
    <property type="entry name" value="BSH_YknX"/>
    <property type="match status" value="1"/>
</dbReference>
<dbReference type="STRING" id="210007.SMU_862"/>
<dbReference type="GO" id="GO:0030313">
    <property type="term" value="C:cell envelope"/>
    <property type="evidence" value="ECO:0007669"/>
    <property type="project" value="UniProtKB-SubCell"/>
</dbReference>
<proteinExistence type="predicted"/>
<dbReference type="OrthoDB" id="85226at2"/>
<evidence type="ECO:0000313" key="8">
    <source>
        <dbReference type="EMBL" id="AAN58577.1"/>
    </source>
</evidence>
<keyword evidence="9" id="KW-1185">Reference proteome</keyword>
<feature type="compositionally biased region" description="Low complexity" evidence="4">
    <location>
        <begin position="312"/>
        <end position="333"/>
    </location>
</feature>
<feature type="compositionally biased region" description="Low complexity" evidence="4">
    <location>
        <begin position="153"/>
        <end position="177"/>
    </location>
</feature>
<keyword evidence="2 3" id="KW-0175">Coiled coil</keyword>
<dbReference type="Gene3D" id="2.40.420.20">
    <property type="match status" value="1"/>
</dbReference>
<dbReference type="InterPro" id="IPR058637">
    <property type="entry name" value="YknX-like_C"/>
</dbReference>
<evidence type="ECO:0000256" key="4">
    <source>
        <dbReference type="SAM" id="MobiDB-lite"/>
    </source>
</evidence>
<feature type="domain" description="YknX-like barrel-sandwich hybrid" evidence="5">
    <location>
        <begin position="85"/>
        <end position="262"/>
    </location>
</feature>
<evidence type="ECO:0000259" key="7">
    <source>
        <dbReference type="Pfam" id="PF25990"/>
    </source>
</evidence>
<reference evidence="8 9" key="1">
    <citation type="journal article" date="2002" name="Proc. Natl. Acad. Sci. U.S.A.">
        <title>Genome sequence of Streptococcus mutans UA159, a cariogenic dental pathogen.</title>
        <authorList>
            <person name="Ajdic D."/>
            <person name="McShan W.M."/>
            <person name="McLaughlin R.E."/>
            <person name="Savic G."/>
            <person name="Chang J."/>
            <person name="Carson M.B."/>
            <person name="Primeaux C."/>
            <person name="Tian R."/>
            <person name="Kenton S."/>
            <person name="Jia H."/>
            <person name="Lin S."/>
            <person name="Qian Y."/>
            <person name="Li S."/>
            <person name="Zhu H."/>
            <person name="Najar F."/>
            <person name="Lai H."/>
            <person name="White J."/>
            <person name="Roe B.A."/>
            <person name="Ferretti J.J."/>
        </authorList>
    </citation>
    <scope>NUCLEOTIDE SEQUENCE [LARGE SCALE GENOMIC DNA]</scope>
    <source>
        <strain evidence="9">ATCC 700610 / UA159</strain>
    </source>
</reference>
<dbReference type="eggNOG" id="COG0845">
    <property type="taxonomic scope" value="Bacteria"/>
</dbReference>
<name>Q8DUP2_STRMU</name>
<feature type="region of interest" description="Disordered" evidence="4">
    <location>
        <begin position="311"/>
        <end position="333"/>
    </location>
</feature>
<dbReference type="PATRIC" id="fig|210007.7.peg.768"/>
<feature type="domain" description="YknX-like beta-barrel" evidence="7">
    <location>
        <begin position="268"/>
        <end position="359"/>
    </location>
</feature>
<dbReference type="KEGG" id="smu:SMU_862"/>
<protein>
    <submittedName>
        <fullName evidence="8">Uncharacterized protein</fullName>
    </submittedName>
</protein>
<dbReference type="PANTHER" id="PTHR32347:SF14">
    <property type="entry name" value="EFFLUX SYSTEM COMPONENT YKNX-RELATED"/>
    <property type="match status" value="1"/>
</dbReference>
<evidence type="ECO:0000256" key="3">
    <source>
        <dbReference type="SAM" id="Coils"/>
    </source>
</evidence>
<comment type="subcellular location">
    <subcellularLocation>
        <location evidence="1">Cell envelope</location>
    </subcellularLocation>
</comment>
<organism evidence="8 9">
    <name type="scientific">Streptococcus mutans serotype c (strain ATCC 700610 / UA159)</name>
    <dbReference type="NCBI Taxonomy" id="210007"/>
    <lineage>
        <taxon>Bacteria</taxon>
        <taxon>Bacillati</taxon>
        <taxon>Bacillota</taxon>
        <taxon>Bacilli</taxon>
        <taxon>Lactobacillales</taxon>
        <taxon>Streptococcaceae</taxon>
        <taxon>Streptococcus</taxon>
    </lineage>
</organism>
<feature type="domain" description="YknX-like C-terminal permuted SH3-like" evidence="6">
    <location>
        <begin position="366"/>
        <end position="434"/>
    </location>
</feature>
<accession>Q8DUP2</accession>
<dbReference type="Gene3D" id="2.40.30.170">
    <property type="match status" value="1"/>
</dbReference>
<evidence type="ECO:0000256" key="1">
    <source>
        <dbReference type="ARBA" id="ARBA00004196"/>
    </source>
</evidence>
<feature type="compositionally biased region" description="Polar residues" evidence="4">
    <location>
        <begin position="143"/>
        <end position="152"/>
    </location>
</feature>
<dbReference type="HOGENOM" id="CLU_018816_14_5_9"/>
<evidence type="ECO:0000256" key="2">
    <source>
        <dbReference type="ARBA" id="ARBA00023054"/>
    </source>
</evidence>
<feature type="region of interest" description="Disordered" evidence="4">
    <location>
        <begin position="404"/>
        <end position="444"/>
    </location>
</feature>
<feature type="compositionally biased region" description="Basic and acidic residues" evidence="4">
    <location>
        <begin position="425"/>
        <end position="444"/>
    </location>
</feature>